<accession>A0A2S9WYF3</accession>
<evidence type="ECO:0000313" key="3">
    <source>
        <dbReference type="EMBL" id="PRP68497.1"/>
    </source>
</evidence>
<dbReference type="PROSITE" id="PS00409">
    <property type="entry name" value="PROKAR_NTER_METHYL"/>
    <property type="match status" value="1"/>
</dbReference>
<dbReference type="InterPro" id="IPR045584">
    <property type="entry name" value="Pilin-like"/>
</dbReference>
<evidence type="ECO:0000256" key="1">
    <source>
        <dbReference type="SAM" id="Phobius"/>
    </source>
</evidence>
<dbReference type="SUPFAM" id="SSF54523">
    <property type="entry name" value="Pili subunits"/>
    <property type="match status" value="1"/>
</dbReference>
<keyword evidence="1" id="KW-1133">Transmembrane helix</keyword>
<dbReference type="Pfam" id="PF07963">
    <property type="entry name" value="N_methyl"/>
    <property type="match status" value="1"/>
</dbReference>
<dbReference type="OrthoDB" id="9180088at2"/>
<feature type="domain" description="Type 4 secretion system PilS N-terminal" evidence="2">
    <location>
        <begin position="51"/>
        <end position="181"/>
    </location>
</feature>
<dbReference type="InterPro" id="IPR014911">
    <property type="entry name" value="PilS_N"/>
</dbReference>
<protein>
    <recommendedName>
        <fullName evidence="2">Type 4 secretion system PilS N-terminal domain-containing protein</fullName>
    </recommendedName>
</protein>
<name>A0A2S9WYF3_9NEIS</name>
<dbReference type="RefSeq" id="WP_106078301.1">
    <property type="nucleotide sequence ID" value="NZ_MTBD01000124.1"/>
</dbReference>
<dbReference type="Gene3D" id="3.30.1690.10">
    <property type="entry name" value="TcpA-like pilin"/>
    <property type="match status" value="1"/>
</dbReference>
<dbReference type="EMBL" id="MTBD01000124">
    <property type="protein sequence ID" value="PRP68497.1"/>
    <property type="molecule type" value="Genomic_DNA"/>
</dbReference>
<organism evidence="3 4">
    <name type="scientific">Chromobacterium amazonense</name>
    <dbReference type="NCBI Taxonomy" id="1382803"/>
    <lineage>
        <taxon>Bacteria</taxon>
        <taxon>Pseudomonadati</taxon>
        <taxon>Pseudomonadota</taxon>
        <taxon>Betaproteobacteria</taxon>
        <taxon>Neisseriales</taxon>
        <taxon>Chromobacteriaceae</taxon>
        <taxon>Chromobacterium</taxon>
    </lineage>
</organism>
<reference evidence="3 4" key="1">
    <citation type="submission" date="2017-01" db="EMBL/GenBank/DDBJ databases">
        <title>New insights into the genetic diversity of Chromobacterium isolated from tropical freshwater lake.</title>
        <authorList>
            <person name="Santos A.B."/>
            <person name="Nascimento A.M."/>
            <person name="Da Silva P.C."/>
        </authorList>
    </citation>
    <scope>NUCLEOTIDE SEQUENCE [LARGE SCALE GENOMIC DNA]</scope>
    <source>
        <strain evidence="3 4">56AF</strain>
    </source>
</reference>
<dbReference type="NCBIfam" id="TIGR02532">
    <property type="entry name" value="IV_pilin_GFxxxE"/>
    <property type="match status" value="1"/>
</dbReference>
<evidence type="ECO:0000313" key="4">
    <source>
        <dbReference type="Proteomes" id="UP000239469"/>
    </source>
</evidence>
<evidence type="ECO:0000259" key="2">
    <source>
        <dbReference type="Pfam" id="PF08805"/>
    </source>
</evidence>
<feature type="transmembrane region" description="Helical" evidence="1">
    <location>
        <begin position="20"/>
        <end position="39"/>
    </location>
</feature>
<proteinExistence type="predicted"/>
<dbReference type="Pfam" id="PF08805">
    <property type="entry name" value="PilS"/>
    <property type="match status" value="1"/>
</dbReference>
<dbReference type="AlphaFoldDB" id="A0A2S9WYF3"/>
<comment type="caution">
    <text evidence="3">The sequence shown here is derived from an EMBL/GenBank/DDBJ whole genome shotgun (WGS) entry which is preliminary data.</text>
</comment>
<sequence>MKNFKAKHRNKQRGMTLVELMIVLLIGAIVLIGVVMYFGSVSASNRSSKIVAEFSTAIPAIQSAYQSRTSFATVNTAQVAQNRWMSNEFLEMTGSTPTGNIMTQWGPVTFAPAASNNQVQVTMNNIPSRECIKISEMFNGDSYITASINGTSVKDKATSTMVDLDATGAQCNSSESNTMVFNFGRG</sequence>
<keyword evidence="1" id="KW-0472">Membrane</keyword>
<dbReference type="InterPro" id="IPR012902">
    <property type="entry name" value="N_methyl_site"/>
</dbReference>
<dbReference type="Proteomes" id="UP000239469">
    <property type="component" value="Unassembled WGS sequence"/>
</dbReference>
<gene>
    <name evidence="3" type="ORF">BUE93_22110</name>
</gene>
<keyword evidence="1" id="KW-0812">Transmembrane</keyword>